<name>A0A6J4QIF3_9ACTN</name>
<keyword evidence="2" id="KW-0812">Transmembrane</keyword>
<feature type="compositionally biased region" description="Gly residues" evidence="1">
    <location>
        <begin position="57"/>
        <end position="70"/>
    </location>
</feature>
<dbReference type="EMBL" id="CADCVA010000352">
    <property type="protein sequence ID" value="CAA9440799.1"/>
    <property type="molecule type" value="Genomic_DNA"/>
</dbReference>
<keyword evidence="2" id="KW-1133">Transmembrane helix</keyword>
<feature type="transmembrane region" description="Helical" evidence="2">
    <location>
        <begin position="250"/>
        <end position="271"/>
    </location>
</feature>
<feature type="region of interest" description="Disordered" evidence="1">
    <location>
        <begin position="53"/>
        <end position="112"/>
    </location>
</feature>
<feature type="transmembrane region" description="Helical" evidence="2">
    <location>
        <begin position="26"/>
        <end position="46"/>
    </location>
</feature>
<evidence type="ECO:0000256" key="1">
    <source>
        <dbReference type="SAM" id="MobiDB-lite"/>
    </source>
</evidence>
<dbReference type="AlphaFoldDB" id="A0A6J4QIF3"/>
<organism evidence="4">
    <name type="scientific">uncultured Rubrobacteraceae bacterium</name>
    <dbReference type="NCBI Taxonomy" id="349277"/>
    <lineage>
        <taxon>Bacteria</taxon>
        <taxon>Bacillati</taxon>
        <taxon>Actinomycetota</taxon>
        <taxon>Rubrobacteria</taxon>
        <taxon>Rubrobacterales</taxon>
        <taxon>Rubrobacteraceae</taxon>
        <taxon>environmental samples</taxon>
    </lineage>
</organism>
<sequence>MGRNRSSNEDAPRVPGEERSGRGRPVIWIVLGLILLLLLALVIPFACQALRGSEDQGSGGGGAGAQGGGAQEEANQGGKPNDKQDSARGANAQGSNGAKGTQPTGSGGSRGEVDAALADVGDRSGDGTIVTIPKAKLEGTKGWLAVHAGDGGKPGAVLGHAALKEGTNTGVRVKLDRPLGSSQRLYAVVHAEDPADGKYTFPDGDPSIVRNGKTTVEPLYYTIKNVAKGTPGGQAGVRGGLPESGGVPPAVLLVGGWALLLSSLACLFLALRQASTNEN</sequence>
<evidence type="ECO:0000259" key="3">
    <source>
        <dbReference type="Pfam" id="PF23951"/>
    </source>
</evidence>
<protein>
    <recommendedName>
        <fullName evidence="3">DUF7282 domain-containing protein</fullName>
    </recommendedName>
</protein>
<reference evidence="4" key="1">
    <citation type="submission" date="2020-02" db="EMBL/GenBank/DDBJ databases">
        <authorList>
            <person name="Meier V. D."/>
        </authorList>
    </citation>
    <scope>NUCLEOTIDE SEQUENCE</scope>
    <source>
        <strain evidence="4">AVDCRST_MAG82</strain>
    </source>
</reference>
<proteinExistence type="predicted"/>
<keyword evidence="2" id="KW-0472">Membrane</keyword>
<feature type="domain" description="DUF7282" evidence="3">
    <location>
        <begin position="120"/>
        <end position="216"/>
    </location>
</feature>
<gene>
    <name evidence="4" type="ORF">AVDCRST_MAG82-2868</name>
</gene>
<feature type="region of interest" description="Disordered" evidence="1">
    <location>
        <begin position="1"/>
        <end position="20"/>
    </location>
</feature>
<dbReference type="Pfam" id="PF23951">
    <property type="entry name" value="DUF7282"/>
    <property type="match status" value="1"/>
</dbReference>
<dbReference type="InterPro" id="IPR055706">
    <property type="entry name" value="Slg1/2_DUF7282"/>
</dbReference>
<feature type="compositionally biased region" description="Polar residues" evidence="1">
    <location>
        <begin position="92"/>
        <end position="104"/>
    </location>
</feature>
<accession>A0A6J4QIF3</accession>
<evidence type="ECO:0000313" key="4">
    <source>
        <dbReference type="EMBL" id="CAA9440799.1"/>
    </source>
</evidence>
<evidence type="ECO:0000256" key="2">
    <source>
        <dbReference type="SAM" id="Phobius"/>
    </source>
</evidence>